<accession>A0ABT5MKS4</accession>
<evidence type="ECO:0000256" key="1">
    <source>
        <dbReference type="SAM" id="MobiDB-lite"/>
    </source>
</evidence>
<feature type="region of interest" description="Disordered" evidence="1">
    <location>
        <begin position="96"/>
        <end position="117"/>
    </location>
</feature>
<dbReference type="RefSeq" id="WP_273929651.1">
    <property type="nucleotide sequence ID" value="NZ_JAQSIO010000016.1"/>
</dbReference>
<comment type="caution">
    <text evidence="2">The sequence shown here is derived from an EMBL/GenBank/DDBJ whole genome shotgun (WGS) entry which is preliminary data.</text>
</comment>
<name>A0ABT5MKS4_9BURK</name>
<dbReference type="EMBL" id="JAQSIO010000016">
    <property type="protein sequence ID" value="MDD0817182.1"/>
    <property type="molecule type" value="Genomic_DNA"/>
</dbReference>
<reference evidence="2 3" key="1">
    <citation type="submission" date="2023-02" db="EMBL/GenBank/DDBJ databases">
        <title>Bacterial whole genome sequence for Curvibacter sp. HBC28.</title>
        <authorList>
            <person name="Le V."/>
            <person name="Ko S.-R."/>
            <person name="Ahn C.-Y."/>
            <person name="Oh H.-M."/>
        </authorList>
    </citation>
    <scope>NUCLEOTIDE SEQUENCE [LARGE SCALE GENOMIC DNA]</scope>
    <source>
        <strain evidence="2 3">HBC28</strain>
    </source>
</reference>
<sequence length="117" mass="13259">MPTTVTALMFMPRARPEASTARDGTFQLTLRLLDRLGPGRTEAWLAHWAGPAAQTWWAQHQSELQPGTPVRVQLTCPRTHFDRLARSPEIHARVESLAIEPRHPADHITKTREDQHA</sequence>
<protein>
    <submittedName>
        <fullName evidence="2">Uncharacterized protein</fullName>
    </submittedName>
</protein>
<evidence type="ECO:0000313" key="2">
    <source>
        <dbReference type="EMBL" id="MDD0817182.1"/>
    </source>
</evidence>
<organism evidence="2 3">
    <name type="scientific">Curvibacter microcysteis</name>
    <dbReference type="NCBI Taxonomy" id="3026419"/>
    <lineage>
        <taxon>Bacteria</taxon>
        <taxon>Pseudomonadati</taxon>
        <taxon>Pseudomonadota</taxon>
        <taxon>Betaproteobacteria</taxon>
        <taxon>Burkholderiales</taxon>
        <taxon>Comamonadaceae</taxon>
        <taxon>Curvibacter</taxon>
    </lineage>
</organism>
<keyword evidence="3" id="KW-1185">Reference proteome</keyword>
<evidence type="ECO:0000313" key="3">
    <source>
        <dbReference type="Proteomes" id="UP001528672"/>
    </source>
</evidence>
<gene>
    <name evidence="2" type="ORF">PSQ39_21285</name>
</gene>
<proteinExistence type="predicted"/>
<dbReference type="Proteomes" id="UP001528672">
    <property type="component" value="Unassembled WGS sequence"/>
</dbReference>